<evidence type="ECO:0000313" key="1">
    <source>
        <dbReference type="EMBL" id="MBX63388.1"/>
    </source>
</evidence>
<dbReference type="EMBL" id="GGEC01082904">
    <property type="protein sequence ID" value="MBX63388.1"/>
    <property type="molecule type" value="Transcribed_RNA"/>
</dbReference>
<proteinExistence type="predicted"/>
<name>A0A2P2Q8S2_RHIMU</name>
<reference evidence="1" key="1">
    <citation type="submission" date="2018-02" db="EMBL/GenBank/DDBJ databases">
        <title>Rhizophora mucronata_Transcriptome.</title>
        <authorList>
            <person name="Meera S.P."/>
            <person name="Sreeshan A."/>
            <person name="Augustine A."/>
        </authorList>
    </citation>
    <scope>NUCLEOTIDE SEQUENCE</scope>
    <source>
        <tissue evidence="1">Leaf</tissue>
    </source>
</reference>
<protein>
    <submittedName>
        <fullName evidence="1">Uncharacterized protein</fullName>
    </submittedName>
</protein>
<sequence>MGSKDLRSS</sequence>
<organism evidence="1">
    <name type="scientific">Rhizophora mucronata</name>
    <name type="common">Asiatic mangrove</name>
    <dbReference type="NCBI Taxonomy" id="61149"/>
    <lineage>
        <taxon>Eukaryota</taxon>
        <taxon>Viridiplantae</taxon>
        <taxon>Streptophyta</taxon>
        <taxon>Embryophyta</taxon>
        <taxon>Tracheophyta</taxon>
        <taxon>Spermatophyta</taxon>
        <taxon>Magnoliopsida</taxon>
        <taxon>eudicotyledons</taxon>
        <taxon>Gunneridae</taxon>
        <taxon>Pentapetalae</taxon>
        <taxon>rosids</taxon>
        <taxon>fabids</taxon>
        <taxon>Malpighiales</taxon>
        <taxon>Rhizophoraceae</taxon>
        <taxon>Rhizophora</taxon>
    </lineage>
</organism>
<accession>A0A2P2Q8S2</accession>